<dbReference type="InterPro" id="IPR012871">
    <property type="entry name" value="DUF1668_ORYSA"/>
</dbReference>
<dbReference type="EMBL" id="OZ075125">
    <property type="protein sequence ID" value="CAL4929399.1"/>
    <property type="molecule type" value="Genomic_DNA"/>
</dbReference>
<dbReference type="Pfam" id="PF07893">
    <property type="entry name" value="DUF1668"/>
    <property type="match status" value="1"/>
</dbReference>
<dbReference type="Proteomes" id="UP001497457">
    <property type="component" value="Chromosome 15b"/>
</dbReference>
<evidence type="ECO:0000313" key="1">
    <source>
        <dbReference type="EMBL" id="CAL4929399.1"/>
    </source>
</evidence>
<keyword evidence="2" id="KW-1185">Reference proteome</keyword>
<protein>
    <submittedName>
        <fullName evidence="1">Uncharacterized protein</fullName>
    </submittedName>
</protein>
<dbReference type="AlphaFoldDB" id="A0ABC8XNH2"/>
<sequence length="169" mass="18769">MMIGRRRFVNMVAENLKSGVCSVHRLNVSEHLFYPSTAEAEAAKSAAVPRLEALPPPATTFRSAPHLRWKGQLFALVSPRSNESRILWSSWTERTALYDLESSSNYEMPNLSYKGYDPITISIARPDAPEEDLYVMSSGPTAASSGFEVLTFGRPSNSKVNLFPSHPHL</sequence>
<organism evidence="1 2">
    <name type="scientific">Urochloa decumbens</name>
    <dbReference type="NCBI Taxonomy" id="240449"/>
    <lineage>
        <taxon>Eukaryota</taxon>
        <taxon>Viridiplantae</taxon>
        <taxon>Streptophyta</taxon>
        <taxon>Embryophyta</taxon>
        <taxon>Tracheophyta</taxon>
        <taxon>Spermatophyta</taxon>
        <taxon>Magnoliopsida</taxon>
        <taxon>Liliopsida</taxon>
        <taxon>Poales</taxon>
        <taxon>Poaceae</taxon>
        <taxon>PACMAD clade</taxon>
        <taxon>Panicoideae</taxon>
        <taxon>Panicodae</taxon>
        <taxon>Paniceae</taxon>
        <taxon>Melinidinae</taxon>
        <taxon>Urochloa</taxon>
    </lineage>
</organism>
<accession>A0ABC8XNH2</accession>
<reference evidence="1" key="1">
    <citation type="submission" date="2024-10" db="EMBL/GenBank/DDBJ databases">
        <authorList>
            <person name="Ryan C."/>
        </authorList>
    </citation>
    <scope>NUCLEOTIDE SEQUENCE [LARGE SCALE GENOMIC DNA]</scope>
</reference>
<name>A0ABC8XNH2_9POAL</name>
<gene>
    <name evidence="1" type="ORF">URODEC1_LOCUS25785</name>
</gene>
<proteinExistence type="predicted"/>
<evidence type="ECO:0000313" key="2">
    <source>
        <dbReference type="Proteomes" id="UP001497457"/>
    </source>
</evidence>